<dbReference type="Proteomes" id="UP001153269">
    <property type="component" value="Unassembled WGS sequence"/>
</dbReference>
<evidence type="ECO:0000313" key="3">
    <source>
        <dbReference type="Proteomes" id="UP001153269"/>
    </source>
</evidence>
<reference evidence="2" key="1">
    <citation type="submission" date="2020-03" db="EMBL/GenBank/DDBJ databases">
        <authorList>
            <person name="Weist P."/>
        </authorList>
    </citation>
    <scope>NUCLEOTIDE SEQUENCE</scope>
</reference>
<feature type="coiled-coil region" evidence="1">
    <location>
        <begin position="2"/>
        <end position="67"/>
    </location>
</feature>
<evidence type="ECO:0000313" key="2">
    <source>
        <dbReference type="EMBL" id="CAB1455215.1"/>
    </source>
</evidence>
<sequence length="114" mass="13008">SHRKLVAENDALKKMAAKFEERDGVYSILRRKVEDHNAALIEQNRALKKEAAQNTALAAENTALKRQLKDENVALKQHMDSTASQLCQARVDLDNMRILWTQPGPERKSWSLKI</sequence>
<protein>
    <submittedName>
        <fullName evidence="2">Uncharacterized protein</fullName>
    </submittedName>
</protein>
<gene>
    <name evidence="2" type="ORF">PLEPLA_LOCUS42986</name>
</gene>
<dbReference type="AlphaFoldDB" id="A0A9N7VVX4"/>
<keyword evidence="3" id="KW-1185">Reference proteome</keyword>
<accession>A0A9N7VVX4</accession>
<name>A0A9N7VVX4_PLEPL</name>
<feature type="non-terminal residue" evidence="2">
    <location>
        <position position="1"/>
    </location>
</feature>
<organism evidence="2 3">
    <name type="scientific">Pleuronectes platessa</name>
    <name type="common">European plaice</name>
    <dbReference type="NCBI Taxonomy" id="8262"/>
    <lineage>
        <taxon>Eukaryota</taxon>
        <taxon>Metazoa</taxon>
        <taxon>Chordata</taxon>
        <taxon>Craniata</taxon>
        <taxon>Vertebrata</taxon>
        <taxon>Euteleostomi</taxon>
        <taxon>Actinopterygii</taxon>
        <taxon>Neopterygii</taxon>
        <taxon>Teleostei</taxon>
        <taxon>Neoteleostei</taxon>
        <taxon>Acanthomorphata</taxon>
        <taxon>Carangaria</taxon>
        <taxon>Pleuronectiformes</taxon>
        <taxon>Pleuronectoidei</taxon>
        <taxon>Pleuronectidae</taxon>
        <taxon>Pleuronectes</taxon>
    </lineage>
</organism>
<proteinExistence type="predicted"/>
<comment type="caution">
    <text evidence="2">The sequence shown here is derived from an EMBL/GenBank/DDBJ whole genome shotgun (WGS) entry which is preliminary data.</text>
</comment>
<dbReference type="EMBL" id="CADEAL010004244">
    <property type="protein sequence ID" value="CAB1455215.1"/>
    <property type="molecule type" value="Genomic_DNA"/>
</dbReference>
<keyword evidence="1" id="KW-0175">Coiled coil</keyword>
<evidence type="ECO:0000256" key="1">
    <source>
        <dbReference type="SAM" id="Coils"/>
    </source>
</evidence>